<name>A0A6J7XDW1_9CAUD</name>
<reference evidence="1" key="1">
    <citation type="submission" date="2020-05" db="EMBL/GenBank/DDBJ databases">
        <authorList>
            <person name="Chiriac C."/>
            <person name="Salcher M."/>
            <person name="Ghai R."/>
            <person name="Kavagutti S V."/>
        </authorList>
    </citation>
    <scope>NUCLEOTIDE SEQUENCE</scope>
</reference>
<proteinExistence type="predicted"/>
<dbReference type="EMBL" id="LR798356">
    <property type="protein sequence ID" value="CAB5226041.1"/>
    <property type="molecule type" value="Genomic_DNA"/>
</dbReference>
<accession>A0A6J7XDW1</accession>
<gene>
    <name evidence="1" type="ORF">UFOVP755_35</name>
</gene>
<protein>
    <submittedName>
        <fullName evidence="1">Uncharacterized protein</fullName>
    </submittedName>
</protein>
<organism evidence="1">
    <name type="scientific">uncultured Caudovirales phage</name>
    <dbReference type="NCBI Taxonomy" id="2100421"/>
    <lineage>
        <taxon>Viruses</taxon>
        <taxon>Duplodnaviria</taxon>
        <taxon>Heunggongvirae</taxon>
        <taxon>Uroviricota</taxon>
        <taxon>Caudoviricetes</taxon>
        <taxon>Peduoviridae</taxon>
        <taxon>Maltschvirus</taxon>
        <taxon>Maltschvirus maltsch</taxon>
    </lineage>
</organism>
<sequence length="112" mass="13187">MSLDLSFEFDATLQELENAGVPHNIRLYRTYAGAKRLHTIVQELSNGTISLYQDLDNRHIDQLVFCYRLARNVFDNGHLVDMIENDTQYREFFDTLVVVKEKEIKTTIRPFF</sequence>
<evidence type="ECO:0000313" key="1">
    <source>
        <dbReference type="EMBL" id="CAB5226041.1"/>
    </source>
</evidence>